<feature type="non-terminal residue" evidence="1">
    <location>
        <position position="309"/>
    </location>
</feature>
<accession>A0AAD4T5Z1</accession>
<name>A0AAD4T5Z1_9MAGN</name>
<keyword evidence="2" id="KW-1185">Reference proteome</keyword>
<organism evidence="1 2">
    <name type="scientific">Papaver atlanticum</name>
    <dbReference type="NCBI Taxonomy" id="357466"/>
    <lineage>
        <taxon>Eukaryota</taxon>
        <taxon>Viridiplantae</taxon>
        <taxon>Streptophyta</taxon>
        <taxon>Embryophyta</taxon>
        <taxon>Tracheophyta</taxon>
        <taxon>Spermatophyta</taxon>
        <taxon>Magnoliopsida</taxon>
        <taxon>Ranunculales</taxon>
        <taxon>Papaveraceae</taxon>
        <taxon>Papaveroideae</taxon>
        <taxon>Papaver</taxon>
    </lineage>
</organism>
<comment type="caution">
    <text evidence="1">The sequence shown here is derived from an EMBL/GenBank/DDBJ whole genome shotgun (WGS) entry which is preliminary data.</text>
</comment>
<dbReference type="EMBL" id="JAJJMB010005771">
    <property type="protein sequence ID" value="KAI3937431.1"/>
    <property type="molecule type" value="Genomic_DNA"/>
</dbReference>
<protein>
    <submittedName>
        <fullName evidence="1">Uncharacterized protein</fullName>
    </submittedName>
</protein>
<proteinExistence type="predicted"/>
<sequence length="309" mass="34443">LRLMSVTRKFIEAHREKDGRNFNDLYCGGGPFLAMKLEGHNAVKEACRLVKEKEKFPLRDFWPVVYSSVTVEKALEDAATWFCDDSSDPLKKAKNRKRMIFNLPDHGICGGLPVKILKSIVEYSRIAFSLSRRTQRFLLIKPKAFEEGVIPDLLSTIEKNCLFIKGLKLLKKSEVPDSVAWSDDNSSSSGETQAEEFGIALIALLPDSMFDTEGSLIIGKDIIGDHVSSEFVFVSAKAESSLKFVKEFFKFGVVGWLDPSTPPGFDGGYFESTLIGLQFEDQDDLDMADLVGQFIHPDDPALDELRGGS</sequence>
<evidence type="ECO:0000313" key="2">
    <source>
        <dbReference type="Proteomes" id="UP001202328"/>
    </source>
</evidence>
<evidence type="ECO:0000313" key="1">
    <source>
        <dbReference type="EMBL" id="KAI3937431.1"/>
    </source>
</evidence>
<reference evidence="1" key="1">
    <citation type="submission" date="2022-04" db="EMBL/GenBank/DDBJ databases">
        <title>A functionally conserved STORR gene fusion in Papaver species that diverged 16.8 million years ago.</title>
        <authorList>
            <person name="Catania T."/>
        </authorList>
    </citation>
    <scope>NUCLEOTIDE SEQUENCE</scope>
    <source>
        <strain evidence="1">S-188037</strain>
    </source>
</reference>
<dbReference type="Proteomes" id="UP001202328">
    <property type="component" value="Unassembled WGS sequence"/>
</dbReference>
<dbReference type="AlphaFoldDB" id="A0AAD4T5Z1"/>
<gene>
    <name evidence="1" type="ORF">MKW98_018730</name>
</gene>